<dbReference type="PANTHER" id="PTHR37828">
    <property type="entry name" value="GSR2449 PROTEIN"/>
    <property type="match status" value="1"/>
</dbReference>
<organism evidence="3 4">
    <name type="scientific">Avibacterium avium</name>
    <name type="common">Pasteurella avium</name>
    <dbReference type="NCBI Taxonomy" id="751"/>
    <lineage>
        <taxon>Bacteria</taxon>
        <taxon>Pseudomonadati</taxon>
        <taxon>Pseudomonadota</taxon>
        <taxon>Gammaproteobacteria</taxon>
        <taxon>Pasteurellales</taxon>
        <taxon>Pasteurellaceae</taxon>
        <taxon>Avibacterium</taxon>
    </lineage>
</organism>
<dbReference type="SUPFAM" id="SSF54909">
    <property type="entry name" value="Dimeric alpha+beta barrel"/>
    <property type="match status" value="1"/>
</dbReference>
<dbReference type="InterPro" id="IPR005545">
    <property type="entry name" value="YCII"/>
</dbReference>
<keyword evidence="4" id="KW-1185">Reference proteome</keyword>
<evidence type="ECO:0000313" key="3">
    <source>
        <dbReference type="EMBL" id="SUB23751.1"/>
    </source>
</evidence>
<evidence type="ECO:0000313" key="4">
    <source>
        <dbReference type="Proteomes" id="UP000255098"/>
    </source>
</evidence>
<feature type="domain" description="YCII-related" evidence="2">
    <location>
        <begin position="13"/>
        <end position="81"/>
    </location>
</feature>
<reference evidence="3 4" key="1">
    <citation type="submission" date="2018-06" db="EMBL/GenBank/DDBJ databases">
        <authorList>
            <consortium name="Pathogen Informatics"/>
            <person name="Doyle S."/>
        </authorList>
    </citation>
    <scope>NUCLEOTIDE SEQUENCE [LARGE SCALE GENOMIC DNA]</scope>
    <source>
        <strain evidence="4">NCTC 11297</strain>
    </source>
</reference>
<evidence type="ECO:0000256" key="1">
    <source>
        <dbReference type="ARBA" id="ARBA00007689"/>
    </source>
</evidence>
<proteinExistence type="inferred from homology"/>
<gene>
    <name evidence="3" type="ORF">NCTC11297_00765</name>
</gene>
<dbReference type="InterPro" id="IPR011008">
    <property type="entry name" value="Dimeric_a/b-barrel"/>
</dbReference>
<sequence>MFLVQISLDPTNNAVNALLEEHRAWLKKYAEAGVFLLFGPYADHKGGLIIAQAENETTLQAILAKDVYFHKQLADYQVREFAAKFIANDLMEMVN</sequence>
<name>A0A379AR10_AVIAV</name>
<comment type="similarity">
    <text evidence="1">Belongs to the YciI family.</text>
</comment>
<dbReference type="RefSeq" id="WP_115249064.1">
    <property type="nucleotide sequence ID" value="NZ_JBMMFL010000024.1"/>
</dbReference>
<dbReference type="PANTHER" id="PTHR37828:SF1">
    <property type="entry name" value="YCII-RELATED DOMAIN-CONTAINING PROTEIN"/>
    <property type="match status" value="1"/>
</dbReference>
<dbReference type="GeneID" id="300132983"/>
<dbReference type="Gene3D" id="3.30.70.1060">
    <property type="entry name" value="Dimeric alpha+beta barrel"/>
    <property type="match status" value="1"/>
</dbReference>
<dbReference type="Pfam" id="PF03795">
    <property type="entry name" value="YCII"/>
    <property type="match status" value="1"/>
</dbReference>
<accession>A0A379AR10</accession>
<dbReference type="EMBL" id="UGSP01000001">
    <property type="protein sequence ID" value="SUB23751.1"/>
    <property type="molecule type" value="Genomic_DNA"/>
</dbReference>
<dbReference type="Proteomes" id="UP000255098">
    <property type="component" value="Unassembled WGS sequence"/>
</dbReference>
<protein>
    <submittedName>
        <fullName evidence="3">YCII-related domain</fullName>
    </submittedName>
</protein>
<evidence type="ECO:0000259" key="2">
    <source>
        <dbReference type="Pfam" id="PF03795"/>
    </source>
</evidence>
<dbReference type="AlphaFoldDB" id="A0A379AR10"/>